<dbReference type="PANTHER" id="PTHR10953:SF162">
    <property type="entry name" value="SUMO-ACTIVATING ENZYME SUBUNIT 1"/>
    <property type="match status" value="1"/>
</dbReference>
<comment type="pathway">
    <text evidence="2">Protein modification; protein sumoylation.</text>
</comment>
<protein>
    <recommendedName>
        <fullName evidence="9">SUMO-activating enzyme subunit 1</fullName>
    </recommendedName>
    <alternativeName>
        <fullName evidence="10">Ubiquitin-like 1-activating enzyme E1A</fullName>
    </alternativeName>
</protein>
<feature type="compositionally biased region" description="Polar residues" evidence="11">
    <location>
        <begin position="28"/>
        <end position="56"/>
    </location>
</feature>
<comment type="subcellular location">
    <subcellularLocation>
        <location evidence="1">Nucleus</location>
    </subcellularLocation>
</comment>
<dbReference type="FunFam" id="2.40.30.180:FF:000001">
    <property type="entry name" value="ubiquitin-like modifier-activating enzyme 1"/>
    <property type="match status" value="1"/>
</dbReference>
<accession>A0AAV4MGR6</accession>
<dbReference type="InterPro" id="IPR042302">
    <property type="entry name" value="E1_FCCH_sf"/>
</dbReference>
<keyword evidence="7" id="KW-0539">Nucleus</keyword>
<name>A0AAV4MGR6_CAEEX</name>
<dbReference type="InterPro" id="IPR032418">
    <property type="entry name" value="E1_FCCH"/>
</dbReference>
<proteinExistence type="inferred from homology"/>
<dbReference type="GO" id="GO:0019948">
    <property type="term" value="F:SUMO activating enzyme activity"/>
    <property type="evidence" value="ECO:0007669"/>
    <property type="project" value="TreeGrafter"/>
</dbReference>
<dbReference type="InterPro" id="IPR000594">
    <property type="entry name" value="ThiF_NAD_FAD-bd"/>
</dbReference>
<comment type="caution">
    <text evidence="14">The sequence shown here is derived from an EMBL/GenBank/DDBJ whole genome shotgun (WGS) entry which is preliminary data.</text>
</comment>
<comment type="similarity">
    <text evidence="4">Belongs to the ubiquitin-activating E1 family.</text>
</comment>
<dbReference type="InterPro" id="IPR042449">
    <property type="entry name" value="Ub-E1_IAD_1"/>
</dbReference>
<gene>
    <name evidence="14" type="primary">Uba1</name>
    <name evidence="14" type="ORF">CEXT_39771</name>
</gene>
<feature type="region of interest" description="Disordered" evidence="11">
    <location>
        <begin position="1"/>
        <end position="56"/>
    </location>
</feature>
<evidence type="ECO:0000256" key="8">
    <source>
        <dbReference type="ARBA" id="ARBA00026003"/>
    </source>
</evidence>
<keyword evidence="15" id="KW-1185">Reference proteome</keyword>
<keyword evidence="5" id="KW-0436">Ligase</keyword>
<evidence type="ECO:0000256" key="7">
    <source>
        <dbReference type="ARBA" id="ARBA00023242"/>
    </source>
</evidence>
<dbReference type="Gene3D" id="3.50.50.80">
    <property type="entry name" value="Ubiquitin-activating enzyme E1, inactive adenylation domain, subdomain 1"/>
    <property type="match status" value="1"/>
</dbReference>
<comment type="subunit">
    <text evidence="8">Heterodimer of SAE1 and UBA2/SAE2. The heterodimer corresponds to the two domains that are encoded on a single polypeptide chain in ubiquitin-activating enzyme E1. Interacts with UBE2I.</text>
</comment>
<evidence type="ECO:0000256" key="11">
    <source>
        <dbReference type="SAM" id="MobiDB-lite"/>
    </source>
</evidence>
<reference evidence="14 15" key="1">
    <citation type="submission" date="2021-06" db="EMBL/GenBank/DDBJ databases">
        <title>Caerostris extrusa draft genome.</title>
        <authorList>
            <person name="Kono N."/>
            <person name="Arakawa K."/>
        </authorList>
    </citation>
    <scope>NUCLEOTIDE SEQUENCE [LARGE SCALE GENOMIC DNA]</scope>
</reference>
<dbReference type="EMBL" id="BPLR01019757">
    <property type="protein sequence ID" value="GIX71485.1"/>
    <property type="molecule type" value="Genomic_DNA"/>
</dbReference>
<evidence type="ECO:0000256" key="10">
    <source>
        <dbReference type="ARBA" id="ARBA00044354"/>
    </source>
</evidence>
<dbReference type="Pfam" id="PF00899">
    <property type="entry name" value="ThiF"/>
    <property type="match status" value="1"/>
</dbReference>
<evidence type="ECO:0000256" key="6">
    <source>
        <dbReference type="ARBA" id="ARBA00022786"/>
    </source>
</evidence>
<dbReference type="InterPro" id="IPR045886">
    <property type="entry name" value="ThiF/MoeB/HesA"/>
</dbReference>
<dbReference type="Gene3D" id="2.40.30.180">
    <property type="entry name" value="Ubiquitin-activating enzyme E1, FCCH domain"/>
    <property type="match status" value="1"/>
</dbReference>
<evidence type="ECO:0000256" key="9">
    <source>
        <dbReference type="ARBA" id="ARBA00044187"/>
    </source>
</evidence>
<evidence type="ECO:0000313" key="15">
    <source>
        <dbReference type="Proteomes" id="UP001054945"/>
    </source>
</evidence>
<dbReference type="InterPro" id="IPR000011">
    <property type="entry name" value="UBQ/SUMO-activ_enz_E1-like"/>
</dbReference>
<dbReference type="InterPro" id="IPR035985">
    <property type="entry name" value="Ubiquitin-activating_enz"/>
</dbReference>
<feature type="domain" description="THIF-type NAD/FAD binding fold" evidence="12">
    <location>
        <begin position="62"/>
        <end position="212"/>
    </location>
</feature>
<keyword evidence="6" id="KW-0833">Ubl conjugation pathway</keyword>
<evidence type="ECO:0000256" key="1">
    <source>
        <dbReference type="ARBA" id="ARBA00004123"/>
    </source>
</evidence>
<dbReference type="Proteomes" id="UP001054945">
    <property type="component" value="Unassembled WGS sequence"/>
</dbReference>
<comment type="pathway">
    <text evidence="3">Protein modification; protein ubiquitination.</text>
</comment>
<organism evidence="14 15">
    <name type="scientific">Caerostris extrusa</name>
    <name type="common">Bark spider</name>
    <name type="synonym">Caerostris bankana</name>
    <dbReference type="NCBI Taxonomy" id="172846"/>
    <lineage>
        <taxon>Eukaryota</taxon>
        <taxon>Metazoa</taxon>
        <taxon>Ecdysozoa</taxon>
        <taxon>Arthropoda</taxon>
        <taxon>Chelicerata</taxon>
        <taxon>Arachnida</taxon>
        <taxon>Araneae</taxon>
        <taxon>Araneomorphae</taxon>
        <taxon>Entelegynae</taxon>
        <taxon>Araneoidea</taxon>
        <taxon>Araneidae</taxon>
        <taxon>Caerostris</taxon>
    </lineage>
</organism>
<dbReference type="PRINTS" id="PR01849">
    <property type="entry name" value="UBIQUITINACT"/>
</dbReference>
<evidence type="ECO:0000256" key="2">
    <source>
        <dbReference type="ARBA" id="ARBA00004718"/>
    </source>
</evidence>
<dbReference type="Pfam" id="PF16190">
    <property type="entry name" value="E1_FCCH"/>
    <property type="match status" value="1"/>
</dbReference>
<sequence length="287" mass="31476">MSSAEDSRTTDQSLSPPAKKFKAAITISPKSNCENNSSGEMAHNGSSNQENSSTNNIDESLYSRQLYVLGHEAMRRIATAEVLICGAKGLGIEIAKNIILGGVKSVTLHDVGDCEIKDLSSQYYLTKTDIGKNRAQVSVQHLVELNSYVSVHAHNEALSEDFLRKFKVIVLTDSSLEEQCNIGEFAHSNGIALIIADTKSLFGQVFCDFGENFTVHDVKGEQPLSTMIASISKDEKGVVTCLEETRHGFEDGDYVTFSEVQGMVELNGCEPRKVQVFGPYIWSRGHF</sequence>
<dbReference type="GO" id="GO:0016925">
    <property type="term" value="P:protein sumoylation"/>
    <property type="evidence" value="ECO:0007669"/>
    <property type="project" value="TreeGrafter"/>
</dbReference>
<evidence type="ECO:0000256" key="5">
    <source>
        <dbReference type="ARBA" id="ARBA00022598"/>
    </source>
</evidence>
<dbReference type="GO" id="GO:0031510">
    <property type="term" value="C:SUMO activating enzyme complex"/>
    <property type="evidence" value="ECO:0007669"/>
    <property type="project" value="TreeGrafter"/>
</dbReference>
<dbReference type="AlphaFoldDB" id="A0AAV4MGR6"/>
<dbReference type="FunFam" id="3.50.50.80:FF:000001">
    <property type="entry name" value="ubiquitin-like modifier-activating enzyme 1"/>
    <property type="match status" value="1"/>
</dbReference>
<evidence type="ECO:0000256" key="3">
    <source>
        <dbReference type="ARBA" id="ARBA00004906"/>
    </source>
</evidence>
<evidence type="ECO:0000256" key="4">
    <source>
        <dbReference type="ARBA" id="ARBA00005673"/>
    </source>
</evidence>
<feature type="domain" description="Ubiquitin-activating enzyme E1 FCCH" evidence="13">
    <location>
        <begin position="234"/>
        <end position="281"/>
    </location>
</feature>
<evidence type="ECO:0000259" key="13">
    <source>
        <dbReference type="Pfam" id="PF16190"/>
    </source>
</evidence>
<dbReference type="SUPFAM" id="SSF69572">
    <property type="entry name" value="Activating enzymes of the ubiquitin-like proteins"/>
    <property type="match status" value="1"/>
</dbReference>
<dbReference type="PANTHER" id="PTHR10953">
    <property type="entry name" value="UBIQUITIN-ACTIVATING ENZYME E1"/>
    <property type="match status" value="1"/>
</dbReference>
<evidence type="ECO:0000313" key="14">
    <source>
        <dbReference type="EMBL" id="GIX71485.1"/>
    </source>
</evidence>
<evidence type="ECO:0000259" key="12">
    <source>
        <dbReference type="Pfam" id="PF00899"/>
    </source>
</evidence>
<dbReference type="GO" id="GO:0005737">
    <property type="term" value="C:cytoplasm"/>
    <property type="evidence" value="ECO:0007669"/>
    <property type="project" value="TreeGrafter"/>
</dbReference>